<dbReference type="EMBL" id="BKCJ010003325">
    <property type="protein sequence ID" value="GEU54394.1"/>
    <property type="molecule type" value="Genomic_DNA"/>
</dbReference>
<name>A0A6L2L2L2_TANCI</name>
<proteinExistence type="predicted"/>
<accession>A0A6L2L2L2</accession>
<comment type="caution">
    <text evidence="1">The sequence shown here is derived from an EMBL/GenBank/DDBJ whole genome shotgun (WGS) entry which is preliminary data.</text>
</comment>
<evidence type="ECO:0000313" key="1">
    <source>
        <dbReference type="EMBL" id="GEU54394.1"/>
    </source>
</evidence>
<organism evidence="1">
    <name type="scientific">Tanacetum cinerariifolium</name>
    <name type="common">Dalmatian daisy</name>
    <name type="synonym">Chrysanthemum cinerariifolium</name>
    <dbReference type="NCBI Taxonomy" id="118510"/>
    <lineage>
        <taxon>Eukaryota</taxon>
        <taxon>Viridiplantae</taxon>
        <taxon>Streptophyta</taxon>
        <taxon>Embryophyta</taxon>
        <taxon>Tracheophyta</taxon>
        <taxon>Spermatophyta</taxon>
        <taxon>Magnoliopsida</taxon>
        <taxon>eudicotyledons</taxon>
        <taxon>Gunneridae</taxon>
        <taxon>Pentapetalae</taxon>
        <taxon>asterids</taxon>
        <taxon>campanulids</taxon>
        <taxon>Asterales</taxon>
        <taxon>Asteraceae</taxon>
        <taxon>Asteroideae</taxon>
        <taxon>Anthemideae</taxon>
        <taxon>Anthemidinae</taxon>
        <taxon>Tanacetum</taxon>
    </lineage>
</organism>
<gene>
    <name evidence="1" type="ORF">Tci_026372</name>
</gene>
<reference evidence="1" key="1">
    <citation type="journal article" date="2019" name="Sci. Rep.">
        <title>Draft genome of Tanacetum cinerariifolium, the natural source of mosquito coil.</title>
        <authorList>
            <person name="Yamashiro T."/>
            <person name="Shiraishi A."/>
            <person name="Satake H."/>
            <person name="Nakayama K."/>
        </authorList>
    </citation>
    <scope>NUCLEOTIDE SEQUENCE</scope>
</reference>
<protein>
    <submittedName>
        <fullName evidence="1">Uncharacterized protein</fullName>
    </submittedName>
</protein>
<dbReference type="AlphaFoldDB" id="A0A6L2L2L2"/>
<sequence length="191" mass="22328">MDDPDIPIEEYIQLEAEKTRRHDQESNWETATYGKVMYFEDIDYIKDFENEFPAIVYEVALTSEPKESSEPTVSAHHAEKVDFDFIILFDESDDENDSFIYNKNSFSYKLVSVNDLKLDSNNDDDKFDIKQSSGDIYFEPLTDVISIDMHGSNNLLETSHDTSIMLEFRPSFTTYNLAHKRHMEDHTEQIP</sequence>